<evidence type="ECO:0000313" key="1">
    <source>
        <dbReference type="EMBL" id="GJU10376.1"/>
    </source>
</evidence>
<dbReference type="EMBL" id="BQNB010021817">
    <property type="protein sequence ID" value="GJU10376.1"/>
    <property type="molecule type" value="Genomic_DNA"/>
</dbReference>
<comment type="caution">
    <text evidence="1">The sequence shown here is derived from an EMBL/GenBank/DDBJ whole genome shotgun (WGS) entry which is preliminary data.</text>
</comment>
<keyword evidence="2" id="KW-1185">Reference proteome</keyword>
<sequence length="153" mass="17684">MRRTTPFAVRSSMKLGQRSDLVKSKPTFSLSAKAFLPRLFKTRQSNIHPQTLRSPSKLDRVHIFTIIKKMVEYIRLSYKMIEAYIEHEKTIIYNYIEASYNTPSKRYVIDELCDDGIPQNAQPSKMKPRRAVSGSCAKRLMLGWKENDANVIG</sequence>
<protein>
    <recommendedName>
        <fullName evidence="3">Transposase</fullName>
    </recommendedName>
</protein>
<accession>A0ABQ5JCW7</accession>
<organism evidence="1 2">
    <name type="scientific">Tanacetum coccineum</name>
    <dbReference type="NCBI Taxonomy" id="301880"/>
    <lineage>
        <taxon>Eukaryota</taxon>
        <taxon>Viridiplantae</taxon>
        <taxon>Streptophyta</taxon>
        <taxon>Embryophyta</taxon>
        <taxon>Tracheophyta</taxon>
        <taxon>Spermatophyta</taxon>
        <taxon>Magnoliopsida</taxon>
        <taxon>eudicotyledons</taxon>
        <taxon>Gunneridae</taxon>
        <taxon>Pentapetalae</taxon>
        <taxon>asterids</taxon>
        <taxon>campanulids</taxon>
        <taxon>Asterales</taxon>
        <taxon>Asteraceae</taxon>
        <taxon>Asteroideae</taxon>
        <taxon>Anthemideae</taxon>
        <taxon>Anthemidinae</taxon>
        <taxon>Tanacetum</taxon>
    </lineage>
</organism>
<evidence type="ECO:0000313" key="2">
    <source>
        <dbReference type="Proteomes" id="UP001151760"/>
    </source>
</evidence>
<dbReference type="Proteomes" id="UP001151760">
    <property type="component" value="Unassembled WGS sequence"/>
</dbReference>
<reference evidence="1" key="2">
    <citation type="submission" date="2022-01" db="EMBL/GenBank/DDBJ databases">
        <authorList>
            <person name="Yamashiro T."/>
            <person name="Shiraishi A."/>
            <person name="Satake H."/>
            <person name="Nakayama K."/>
        </authorList>
    </citation>
    <scope>NUCLEOTIDE SEQUENCE</scope>
</reference>
<reference evidence="1" key="1">
    <citation type="journal article" date="2022" name="Int. J. Mol. Sci.">
        <title>Draft Genome of Tanacetum Coccineum: Genomic Comparison of Closely Related Tanacetum-Family Plants.</title>
        <authorList>
            <person name="Yamashiro T."/>
            <person name="Shiraishi A."/>
            <person name="Nakayama K."/>
            <person name="Satake H."/>
        </authorList>
    </citation>
    <scope>NUCLEOTIDE SEQUENCE</scope>
</reference>
<gene>
    <name evidence="1" type="ORF">Tco_1132772</name>
</gene>
<evidence type="ECO:0008006" key="3">
    <source>
        <dbReference type="Google" id="ProtNLM"/>
    </source>
</evidence>
<name>A0ABQ5JCW7_9ASTR</name>
<proteinExistence type="predicted"/>